<keyword evidence="8 11" id="KW-0472">Membrane</keyword>
<dbReference type="GO" id="GO:0009003">
    <property type="term" value="F:signal peptidase activity"/>
    <property type="evidence" value="ECO:0007669"/>
    <property type="project" value="UniProtKB-EC"/>
</dbReference>
<name>A0ABY8J3F0_9BACI</name>
<accession>A0ABY8J3F0</accession>
<keyword evidence="13" id="KW-1185">Reference proteome</keyword>
<protein>
    <recommendedName>
        <fullName evidence="10">Signal peptidase I</fullName>
        <ecNumber evidence="10">3.4.21.89</ecNumber>
    </recommendedName>
</protein>
<evidence type="ECO:0000256" key="6">
    <source>
        <dbReference type="ARBA" id="ARBA00022968"/>
    </source>
</evidence>
<sequence>MTVNVILFTLLIAMVFLVIISRASGGDPTLFGHQFKVVLSGSMEPTFQTGSVIAVDSAIDTANLEKGDIITFSESEDKLVTHRIVDVVQQGDSLMFQTKGDNNDAPDQQLVLADNVVAKYTGVTVPYIGYFLDFSNSQMGTAILLIIPGLLLIGYAFFTILGALREIDPKNKEESTTS</sequence>
<dbReference type="InterPro" id="IPR001733">
    <property type="entry name" value="Peptidase_S26B"/>
</dbReference>
<evidence type="ECO:0000256" key="8">
    <source>
        <dbReference type="ARBA" id="ARBA00023136"/>
    </source>
</evidence>
<dbReference type="Proteomes" id="UP001221597">
    <property type="component" value="Chromosome"/>
</dbReference>
<evidence type="ECO:0000256" key="11">
    <source>
        <dbReference type="SAM" id="Phobius"/>
    </source>
</evidence>
<dbReference type="CDD" id="cd06530">
    <property type="entry name" value="S26_SPase_I"/>
    <property type="match status" value="1"/>
</dbReference>
<dbReference type="InterPro" id="IPR036286">
    <property type="entry name" value="LexA/Signal_pep-like_sf"/>
</dbReference>
<dbReference type="InterPro" id="IPR019756">
    <property type="entry name" value="Pept_S26A_signal_pept_1_Ser-AS"/>
</dbReference>
<evidence type="ECO:0000256" key="1">
    <source>
        <dbReference type="ARBA" id="ARBA00004648"/>
    </source>
</evidence>
<dbReference type="SUPFAM" id="SSF51306">
    <property type="entry name" value="LexA/Signal peptidase"/>
    <property type="match status" value="1"/>
</dbReference>
<dbReference type="PRINTS" id="PR00728">
    <property type="entry name" value="SIGNALPTASE"/>
</dbReference>
<dbReference type="EMBL" id="CP121671">
    <property type="protein sequence ID" value="WFT77013.1"/>
    <property type="molecule type" value="Genomic_DNA"/>
</dbReference>
<gene>
    <name evidence="12" type="ORF">P9989_15850</name>
</gene>
<evidence type="ECO:0000313" key="12">
    <source>
        <dbReference type="EMBL" id="WFT77013.1"/>
    </source>
</evidence>
<dbReference type="PANTHER" id="PTHR10806">
    <property type="entry name" value="SIGNAL PEPTIDASE COMPLEX CATALYTIC SUBUNIT SEC11"/>
    <property type="match status" value="1"/>
</dbReference>
<evidence type="ECO:0000256" key="4">
    <source>
        <dbReference type="ARBA" id="ARBA00022801"/>
    </source>
</evidence>
<keyword evidence="7 11" id="KW-1133">Transmembrane helix</keyword>
<keyword evidence="6" id="KW-0735">Signal-anchor</keyword>
<evidence type="ECO:0000256" key="5">
    <source>
        <dbReference type="ARBA" id="ARBA00022824"/>
    </source>
</evidence>
<evidence type="ECO:0000256" key="2">
    <source>
        <dbReference type="ARBA" id="ARBA00022670"/>
    </source>
</evidence>
<feature type="transmembrane region" description="Helical" evidence="11">
    <location>
        <begin position="142"/>
        <end position="164"/>
    </location>
</feature>
<keyword evidence="3 11" id="KW-0812">Transmembrane</keyword>
<comment type="function">
    <text evidence="9">Catalytic component of the signal peptidase complex (SPC) which catalyzes the cleavage of N-terminal signal sequences from nascent proteins as they are translocated into the lumen of the endoplasmic reticulum. Specifically cleaves N-terminal signal peptides that contain a hydrophobic alpha-helix (h-region) shorter than 18-20 amino acids.</text>
</comment>
<keyword evidence="2" id="KW-0645">Protease</keyword>
<dbReference type="InterPro" id="IPR019533">
    <property type="entry name" value="Peptidase_S26"/>
</dbReference>
<dbReference type="PROSITE" id="PS00501">
    <property type="entry name" value="SPASE_I_1"/>
    <property type="match status" value="1"/>
</dbReference>
<keyword evidence="5" id="KW-0256">Endoplasmic reticulum</keyword>
<proteinExistence type="predicted"/>
<dbReference type="NCBIfam" id="NF046067">
    <property type="entry name" value="SigPepSipWBacil"/>
    <property type="match status" value="1"/>
</dbReference>
<evidence type="ECO:0000256" key="9">
    <source>
        <dbReference type="ARBA" id="ARBA00045533"/>
    </source>
</evidence>
<evidence type="ECO:0000313" key="13">
    <source>
        <dbReference type="Proteomes" id="UP001221597"/>
    </source>
</evidence>
<dbReference type="EC" id="3.4.21.89" evidence="10"/>
<evidence type="ECO:0000256" key="10">
    <source>
        <dbReference type="NCBIfam" id="TIGR02228"/>
    </source>
</evidence>
<organism evidence="12 13">
    <name type="scientific">Halobacillus naozhouensis</name>
    <dbReference type="NCBI Taxonomy" id="554880"/>
    <lineage>
        <taxon>Bacteria</taxon>
        <taxon>Bacillati</taxon>
        <taxon>Bacillota</taxon>
        <taxon>Bacilli</taxon>
        <taxon>Bacillales</taxon>
        <taxon>Bacillaceae</taxon>
        <taxon>Halobacillus</taxon>
    </lineage>
</organism>
<keyword evidence="4 12" id="KW-0378">Hydrolase</keyword>
<evidence type="ECO:0000256" key="7">
    <source>
        <dbReference type="ARBA" id="ARBA00022989"/>
    </source>
</evidence>
<dbReference type="NCBIfam" id="TIGR02228">
    <property type="entry name" value="sigpep_I_arch"/>
    <property type="match status" value="1"/>
</dbReference>
<dbReference type="PANTHER" id="PTHR10806:SF6">
    <property type="entry name" value="SIGNAL PEPTIDASE COMPLEX CATALYTIC SUBUNIT SEC11"/>
    <property type="match status" value="1"/>
</dbReference>
<comment type="subcellular location">
    <subcellularLocation>
        <location evidence="1">Endoplasmic reticulum membrane</location>
        <topology evidence="1">Single-pass type II membrane protein</topology>
    </subcellularLocation>
</comment>
<evidence type="ECO:0000256" key="3">
    <source>
        <dbReference type="ARBA" id="ARBA00022692"/>
    </source>
</evidence>
<dbReference type="RefSeq" id="WP_283078950.1">
    <property type="nucleotide sequence ID" value="NZ_CP121671.1"/>
</dbReference>
<reference evidence="12 13" key="1">
    <citation type="submission" date="2023-04" db="EMBL/GenBank/DDBJ databases">
        <title>Genome sequence of Halobacillus naozhouensis KACC 21980.</title>
        <authorList>
            <person name="Kim S."/>
            <person name="Heo J."/>
            <person name="Kwon S.-W."/>
        </authorList>
    </citation>
    <scope>NUCLEOTIDE SEQUENCE [LARGE SCALE GENOMIC DNA]</scope>
    <source>
        <strain evidence="12 13">KCTC 13234</strain>
    </source>
</reference>
<dbReference type="Gene3D" id="2.10.109.10">
    <property type="entry name" value="Umud Fragment, subunit A"/>
    <property type="match status" value="1"/>
</dbReference>